<comment type="caution">
    <text evidence="1">The sequence shown here is derived from an EMBL/GenBank/DDBJ whole genome shotgun (WGS) entry which is preliminary data.</text>
</comment>
<organism evidence="1 2">
    <name type="scientific">Ancylostoma ceylanicum</name>
    <dbReference type="NCBI Taxonomy" id="53326"/>
    <lineage>
        <taxon>Eukaryota</taxon>
        <taxon>Metazoa</taxon>
        <taxon>Ecdysozoa</taxon>
        <taxon>Nematoda</taxon>
        <taxon>Chromadorea</taxon>
        <taxon>Rhabditida</taxon>
        <taxon>Rhabditina</taxon>
        <taxon>Rhabditomorpha</taxon>
        <taxon>Strongyloidea</taxon>
        <taxon>Ancylostomatidae</taxon>
        <taxon>Ancylostomatinae</taxon>
        <taxon>Ancylostoma</taxon>
    </lineage>
</organism>
<keyword evidence="2" id="KW-1185">Reference proteome</keyword>
<sequence>MIGSDCGYGIQEGVNIGAFTGGTVVDYQASPILIENDRVSLHYSYQYSCEKGVLSIGGRVMDSAQSLRLPSVCECTNIHFLLNALYFAE</sequence>
<evidence type="ECO:0000313" key="1">
    <source>
        <dbReference type="EMBL" id="EYC14897.1"/>
    </source>
</evidence>
<dbReference type="AlphaFoldDB" id="A0A016UJ72"/>
<evidence type="ECO:0000313" key="2">
    <source>
        <dbReference type="Proteomes" id="UP000024635"/>
    </source>
</evidence>
<proteinExistence type="predicted"/>
<accession>A0A016UJ72</accession>
<dbReference type="Proteomes" id="UP000024635">
    <property type="component" value="Unassembled WGS sequence"/>
</dbReference>
<name>A0A016UJ72_9BILA</name>
<protein>
    <submittedName>
        <fullName evidence="1">Uncharacterized protein</fullName>
    </submittedName>
</protein>
<reference evidence="2" key="1">
    <citation type="journal article" date="2015" name="Nat. Genet.">
        <title>The genome and transcriptome of the zoonotic hookworm Ancylostoma ceylanicum identify infection-specific gene families.</title>
        <authorList>
            <person name="Schwarz E.M."/>
            <person name="Hu Y."/>
            <person name="Antoshechkin I."/>
            <person name="Miller M.M."/>
            <person name="Sternberg P.W."/>
            <person name="Aroian R.V."/>
        </authorList>
    </citation>
    <scope>NUCLEOTIDE SEQUENCE</scope>
    <source>
        <strain evidence="2">HY135</strain>
    </source>
</reference>
<dbReference type="EMBL" id="JARK01001375">
    <property type="protein sequence ID" value="EYC14897.1"/>
    <property type="molecule type" value="Genomic_DNA"/>
</dbReference>
<gene>
    <name evidence="1" type="primary">Acey_s0039.g71</name>
    <name evidence="1" type="ORF">Y032_0039g71</name>
</gene>